<evidence type="ECO:0000313" key="3">
    <source>
        <dbReference type="Proteomes" id="UP001550628"/>
    </source>
</evidence>
<evidence type="ECO:0000259" key="1">
    <source>
        <dbReference type="Pfam" id="PF26136"/>
    </source>
</evidence>
<dbReference type="RefSeq" id="WP_356958921.1">
    <property type="nucleotide sequence ID" value="NZ_JBEYBD010000020.1"/>
</dbReference>
<comment type="caution">
    <text evidence="2">The sequence shown here is derived from an EMBL/GenBank/DDBJ whole genome shotgun (WGS) entry which is preliminary data.</text>
</comment>
<proteinExistence type="predicted"/>
<evidence type="ECO:0000313" key="2">
    <source>
        <dbReference type="EMBL" id="MEU1956545.1"/>
    </source>
</evidence>
<name>A0ABV2X081_9NOCA</name>
<reference evidence="2 3" key="1">
    <citation type="submission" date="2024-06" db="EMBL/GenBank/DDBJ databases">
        <title>The Natural Products Discovery Center: Release of the First 8490 Sequenced Strains for Exploring Actinobacteria Biosynthetic Diversity.</title>
        <authorList>
            <person name="Kalkreuter E."/>
            <person name="Kautsar S.A."/>
            <person name="Yang D."/>
            <person name="Bader C.D."/>
            <person name="Teijaro C.N."/>
            <person name="Fluegel L."/>
            <person name="Davis C.M."/>
            <person name="Simpson J.R."/>
            <person name="Lauterbach L."/>
            <person name="Steele A.D."/>
            <person name="Gui C."/>
            <person name="Meng S."/>
            <person name="Li G."/>
            <person name="Viehrig K."/>
            <person name="Ye F."/>
            <person name="Su P."/>
            <person name="Kiefer A.F."/>
            <person name="Nichols A."/>
            <person name="Cepeda A.J."/>
            <person name="Yan W."/>
            <person name="Fan B."/>
            <person name="Jiang Y."/>
            <person name="Adhikari A."/>
            <person name="Zheng C.-J."/>
            <person name="Schuster L."/>
            <person name="Cowan T.M."/>
            <person name="Smanski M.J."/>
            <person name="Chevrette M.G."/>
            <person name="De Carvalho L.P.S."/>
            <person name="Shen B."/>
        </authorList>
    </citation>
    <scope>NUCLEOTIDE SEQUENCE [LARGE SCALE GENOMIC DNA]</scope>
    <source>
        <strain evidence="2 3">NPDC019708</strain>
    </source>
</reference>
<dbReference type="InterPro" id="IPR058711">
    <property type="entry name" value="SCO6045-like_C"/>
</dbReference>
<dbReference type="EMBL" id="JBEYBF010000040">
    <property type="protein sequence ID" value="MEU1956545.1"/>
    <property type="molecule type" value="Genomic_DNA"/>
</dbReference>
<feature type="domain" description="SCO6045-like C-terminal" evidence="1">
    <location>
        <begin position="10"/>
        <end position="91"/>
    </location>
</feature>
<accession>A0ABV2X081</accession>
<dbReference type="Pfam" id="PF26136">
    <property type="entry name" value="SCO6045_C"/>
    <property type="match status" value="1"/>
</dbReference>
<protein>
    <recommendedName>
        <fullName evidence="1">SCO6045-like C-terminal domain-containing protein</fullName>
    </recommendedName>
</protein>
<organism evidence="2 3">
    <name type="scientific">Nocardia rhamnosiphila</name>
    <dbReference type="NCBI Taxonomy" id="426716"/>
    <lineage>
        <taxon>Bacteria</taxon>
        <taxon>Bacillati</taxon>
        <taxon>Actinomycetota</taxon>
        <taxon>Actinomycetes</taxon>
        <taxon>Mycobacteriales</taxon>
        <taxon>Nocardiaceae</taxon>
        <taxon>Nocardia</taxon>
    </lineage>
</organism>
<gene>
    <name evidence="2" type="ORF">ABZ510_32440</name>
</gene>
<sequence length="117" mass="12435">MTNAQAPGLADRQAALVRALVAGEPVPAGFDPAAVGAAAHALLHKRAREVAARHPGLVYATGPDFTGRFVEWARNRPKDGTVADALRFARECGIPWPASRPGAPAPVSRLLRRLRSR</sequence>
<dbReference type="Proteomes" id="UP001550628">
    <property type="component" value="Unassembled WGS sequence"/>
</dbReference>
<keyword evidence="3" id="KW-1185">Reference proteome</keyword>